<keyword evidence="2" id="KW-1185">Reference proteome</keyword>
<dbReference type="CDD" id="cd02603">
    <property type="entry name" value="HAD_sEH-N_like"/>
    <property type="match status" value="1"/>
</dbReference>
<accession>A0A133NC43</accession>
<dbReference type="STRING" id="134605.HMPREF3206_01173"/>
<proteinExistence type="predicted"/>
<dbReference type="SFLD" id="SFLDG01129">
    <property type="entry name" value="C1.5:_HAD__Beta-PGM__Phosphata"/>
    <property type="match status" value="1"/>
</dbReference>
<gene>
    <name evidence="1" type="ORF">HMPREF3206_01173</name>
</gene>
<dbReference type="PANTHER" id="PTHR43611:SF3">
    <property type="entry name" value="FLAVIN MONONUCLEOTIDE HYDROLASE 1, CHLOROPLATIC"/>
    <property type="match status" value="1"/>
</dbReference>
<comment type="caution">
    <text evidence="1">The sequence shown here is derived from an EMBL/GenBank/DDBJ whole genome shotgun (WGS) entry which is preliminary data.</text>
</comment>
<dbReference type="PANTHER" id="PTHR43611">
    <property type="entry name" value="ALPHA-D-GLUCOSE 1-PHOSPHATE PHOSPHATASE"/>
    <property type="match status" value="1"/>
</dbReference>
<dbReference type="SUPFAM" id="SSF56784">
    <property type="entry name" value="HAD-like"/>
    <property type="match status" value="1"/>
</dbReference>
<dbReference type="InterPro" id="IPR006439">
    <property type="entry name" value="HAD-SF_hydro_IA"/>
</dbReference>
<dbReference type="AlphaFoldDB" id="A0A133NC43"/>
<evidence type="ECO:0000313" key="1">
    <source>
        <dbReference type="EMBL" id="KXA13864.1"/>
    </source>
</evidence>
<name>A0A133NC43_9FUSO</name>
<dbReference type="SFLD" id="SFLDS00003">
    <property type="entry name" value="Haloacid_Dehalogenase"/>
    <property type="match status" value="1"/>
</dbReference>
<dbReference type="InterPro" id="IPR023198">
    <property type="entry name" value="PGP-like_dom2"/>
</dbReference>
<protein>
    <submittedName>
        <fullName evidence="1">HAD hydrolase, family IA, variant 3</fullName>
    </submittedName>
</protein>
<reference evidence="2" key="1">
    <citation type="submission" date="2016-01" db="EMBL/GenBank/DDBJ databases">
        <authorList>
            <person name="Mitreva M."/>
            <person name="Pepin K.H."/>
            <person name="Mihindukulasuriya K.A."/>
            <person name="Fulton R."/>
            <person name="Fronick C."/>
            <person name="O'Laughlin M."/>
            <person name="Miner T."/>
            <person name="Herter B."/>
            <person name="Rosa B.A."/>
            <person name="Cordes M."/>
            <person name="Tomlinson C."/>
            <person name="Wollam A."/>
            <person name="Palsikar V.B."/>
            <person name="Mardis E.R."/>
            <person name="Wilson R.K."/>
        </authorList>
    </citation>
    <scope>NUCLEOTIDE SEQUENCE [LARGE SCALE GENOMIC DNA]</scope>
    <source>
        <strain evidence="2">CMW8396</strain>
    </source>
</reference>
<dbReference type="NCBIfam" id="TIGR01509">
    <property type="entry name" value="HAD-SF-IA-v3"/>
    <property type="match status" value="1"/>
</dbReference>
<dbReference type="Gene3D" id="3.40.50.1000">
    <property type="entry name" value="HAD superfamily/HAD-like"/>
    <property type="match status" value="1"/>
</dbReference>
<dbReference type="PATRIC" id="fig|134605.3.peg.1157"/>
<dbReference type="Gene3D" id="1.10.150.240">
    <property type="entry name" value="Putative phosphatase, domain 2"/>
    <property type="match status" value="1"/>
</dbReference>
<dbReference type="InterPro" id="IPR023214">
    <property type="entry name" value="HAD_sf"/>
</dbReference>
<dbReference type="EMBL" id="LRPX01000058">
    <property type="protein sequence ID" value="KXA13864.1"/>
    <property type="molecule type" value="Genomic_DNA"/>
</dbReference>
<dbReference type="Proteomes" id="UP000070617">
    <property type="component" value="Unassembled WGS sequence"/>
</dbReference>
<dbReference type="Pfam" id="PF00702">
    <property type="entry name" value="Hydrolase"/>
    <property type="match status" value="1"/>
</dbReference>
<keyword evidence="1" id="KW-0378">Hydrolase</keyword>
<organism evidence="1 2">
    <name type="scientific">Fusobacterium equinum</name>
    <dbReference type="NCBI Taxonomy" id="134605"/>
    <lineage>
        <taxon>Bacteria</taxon>
        <taxon>Fusobacteriati</taxon>
        <taxon>Fusobacteriota</taxon>
        <taxon>Fusobacteriia</taxon>
        <taxon>Fusobacteriales</taxon>
        <taxon>Fusobacteriaceae</taxon>
        <taxon>Fusobacterium</taxon>
    </lineage>
</organism>
<dbReference type="GO" id="GO:0016787">
    <property type="term" value="F:hydrolase activity"/>
    <property type="evidence" value="ECO:0007669"/>
    <property type="project" value="UniProtKB-KW"/>
</dbReference>
<evidence type="ECO:0000313" key="2">
    <source>
        <dbReference type="Proteomes" id="UP000070617"/>
    </source>
</evidence>
<sequence length="209" mass="25195">MNKYIYLRRNMKNIIFDLGNVLVNFHPRDFVDKHVLEEKREKIFRLILQGEEWQKLDRGTITQQEALESFLRKMPEEKETICKIFPIYLTDCLSPNQENIKLVYELKKRGYSLYVLSNFHKNLFEKIEKEWGVFQQFDGKIISCYHHFLKPEKEIYELLFKTYQINPEESVFVDDSLENIEMARELGVLGIHLPIREELSKKLSFLLER</sequence>
<dbReference type="InterPro" id="IPR036412">
    <property type="entry name" value="HAD-like_sf"/>
</dbReference>